<name>A0A9P1IQ60_9PELO</name>
<sequence>MGELPTEDELNLKKEAISLMQRYVAMNINTPINTVVLDNFIILTSNYIDEEVYIHPNEFDLRLWEHANTMGQLLNVGHVYSLVPYSSLNPDYVKFRVSSYRGIYAVEYHMKWEDQVWKLSCEQPIDFNYAYSDEDSLELAVPSVNYRQLNILLRRRLQRTIERYRQSPVTGRMYNHVTENFRIHGPGGSIQPTFDELDLNLRLSDVKHVTYSDYEMVGDIPKVRQTIETRSGDIRLYHYHFTPLSSNHMRITDEFCDGEHITSKSYGNLNILRYGYGSSSFGPPTTTIPSLEIYEPAKIGVKRKPEEYTIFENLYKRYIEITPQANHYEMMTMVFYFFTIDSRMIFVETAEDIAEHARTMGQLLRPGIIDTFQKLSENSFKFRVTSYRVHFAVEFGMIRVDGVWLLSHEQKVSPKPSNYAYVKKLQAPSKSLKQNMDPAWQQSLRDAVVAYQMIDQKEKIDPKERITENFQLHGPGGIIRPTEDELVEHIKLSNIKTMDVFECRFLEDGRAQISATIKTFSSIKRGCHYNLVIDGENIRVDEEFNDGEHIIDPKNVRLNILRYGYGFLSLEINEPTTSRNGGYLQRERGVSNSIVPQNEKPKPEEYTIFENLYKRYIEITPQANRFEIMHMGFYSLTIDFRMIFLEYGETGEDIANHAITMGQLLRPGIIVKFETSSENRCKFRVTSYRAHFAVEYTMININGIWLLSEERQISRGSSNFDNVRKLPTPAQSLQQSIDSDLRRSLEEAVVAYRSLEKENMYDYVTKKFLLHGPGGTIQPTQDELVEHIKLSKIKSLDYIEYRFLEDGRAQISATIKTFTSIKRGCHYNLVIDGEKIRVDEEFNDGEHINNPINVRLNILRNGNMVGYV</sequence>
<dbReference type="Proteomes" id="UP001152747">
    <property type="component" value="Unassembled WGS sequence"/>
</dbReference>
<dbReference type="EMBL" id="CANHGI010000005">
    <property type="protein sequence ID" value="CAI5449988.1"/>
    <property type="molecule type" value="Genomic_DNA"/>
</dbReference>
<accession>A0A9P1IQ60</accession>
<protein>
    <submittedName>
        <fullName evidence="1">Uncharacterized protein</fullName>
    </submittedName>
</protein>
<gene>
    <name evidence="1" type="ORF">CAMP_LOCUS12625</name>
</gene>
<keyword evidence="2" id="KW-1185">Reference proteome</keyword>
<comment type="caution">
    <text evidence="1">The sequence shown here is derived from an EMBL/GenBank/DDBJ whole genome shotgun (WGS) entry which is preliminary data.</text>
</comment>
<evidence type="ECO:0000313" key="2">
    <source>
        <dbReference type="Proteomes" id="UP001152747"/>
    </source>
</evidence>
<reference evidence="1" key="1">
    <citation type="submission" date="2022-11" db="EMBL/GenBank/DDBJ databases">
        <authorList>
            <person name="Kikuchi T."/>
        </authorList>
    </citation>
    <scope>NUCLEOTIDE SEQUENCE</scope>
    <source>
        <strain evidence="1">PS1010</strain>
    </source>
</reference>
<organism evidence="1 2">
    <name type="scientific">Caenorhabditis angaria</name>
    <dbReference type="NCBI Taxonomy" id="860376"/>
    <lineage>
        <taxon>Eukaryota</taxon>
        <taxon>Metazoa</taxon>
        <taxon>Ecdysozoa</taxon>
        <taxon>Nematoda</taxon>
        <taxon>Chromadorea</taxon>
        <taxon>Rhabditida</taxon>
        <taxon>Rhabditina</taxon>
        <taxon>Rhabditomorpha</taxon>
        <taxon>Rhabditoidea</taxon>
        <taxon>Rhabditidae</taxon>
        <taxon>Peloderinae</taxon>
        <taxon>Caenorhabditis</taxon>
    </lineage>
</organism>
<dbReference type="AlphaFoldDB" id="A0A9P1IQ60"/>
<proteinExistence type="predicted"/>
<evidence type="ECO:0000313" key="1">
    <source>
        <dbReference type="EMBL" id="CAI5449988.1"/>
    </source>
</evidence>